<comment type="caution">
    <text evidence="2">The sequence shown here is derived from an EMBL/GenBank/DDBJ whole genome shotgun (WGS) entry which is preliminary data.</text>
</comment>
<evidence type="ECO:0000256" key="1">
    <source>
        <dbReference type="SAM" id="Phobius"/>
    </source>
</evidence>
<dbReference type="Proteomes" id="UP000542695">
    <property type="component" value="Unassembled WGS sequence"/>
</dbReference>
<name>A0A7Y8D492_PSEPU</name>
<dbReference type="AlphaFoldDB" id="A0A7Y8D492"/>
<feature type="transmembrane region" description="Helical" evidence="1">
    <location>
        <begin position="71"/>
        <end position="90"/>
    </location>
</feature>
<reference evidence="2 3" key="1">
    <citation type="submission" date="2020-04" db="EMBL/GenBank/DDBJ databases">
        <title>Molecular characterization of pseudomonads from Agaricus bisporus reveal novel blotch 2 pathogens in Western Europe.</title>
        <authorList>
            <person name="Taparia T."/>
            <person name="Krijger M."/>
            <person name="Haynes E."/>
            <person name="Elpinstone J.G."/>
            <person name="Noble R."/>
            <person name="Van Der Wolf J."/>
        </authorList>
    </citation>
    <scope>NUCLEOTIDE SEQUENCE [LARGE SCALE GENOMIC DNA]</scope>
    <source>
        <strain evidence="2 3">P7765</strain>
    </source>
</reference>
<feature type="transmembrane region" description="Helical" evidence="1">
    <location>
        <begin position="96"/>
        <end position="117"/>
    </location>
</feature>
<protein>
    <submittedName>
        <fullName evidence="2">Uncharacterized protein</fullName>
    </submittedName>
</protein>
<keyword evidence="1" id="KW-1133">Transmembrane helix</keyword>
<feature type="transmembrane region" description="Helical" evidence="1">
    <location>
        <begin position="25"/>
        <end position="50"/>
    </location>
</feature>
<organism evidence="2 3">
    <name type="scientific">Pseudomonas putida</name>
    <name type="common">Arthrobacter siderocapsulatus</name>
    <dbReference type="NCBI Taxonomy" id="303"/>
    <lineage>
        <taxon>Bacteria</taxon>
        <taxon>Pseudomonadati</taxon>
        <taxon>Pseudomonadota</taxon>
        <taxon>Gammaproteobacteria</taxon>
        <taxon>Pseudomonadales</taxon>
        <taxon>Pseudomonadaceae</taxon>
        <taxon>Pseudomonas</taxon>
    </lineage>
</organism>
<evidence type="ECO:0000313" key="2">
    <source>
        <dbReference type="EMBL" id="NWC83136.1"/>
    </source>
</evidence>
<keyword evidence="1" id="KW-0812">Transmembrane</keyword>
<gene>
    <name evidence="2" type="ORF">HX798_23010</name>
</gene>
<keyword evidence="1" id="KW-0472">Membrane</keyword>
<evidence type="ECO:0000313" key="3">
    <source>
        <dbReference type="Proteomes" id="UP000542695"/>
    </source>
</evidence>
<proteinExistence type="predicted"/>
<dbReference type="EMBL" id="JACARV010000080">
    <property type="protein sequence ID" value="NWC83136.1"/>
    <property type="molecule type" value="Genomic_DNA"/>
</dbReference>
<dbReference type="RefSeq" id="WP_177011032.1">
    <property type="nucleotide sequence ID" value="NZ_JACARV010000080.1"/>
</dbReference>
<sequence>MITETAQQNEQSRVPDSPFAQAGSFAAVFLLAVFFVYLVTCVLASTWLTFQVPISEADLQNASFLSDRMDLQWHGFVLGLMITFLGVMLVLSRGVIGVAAVVIGLSAIFATSEANALRQGVVAGDMKIGCYTYESVECRDQLDVAIGDAKSLFLVPGKKDSGGYAKWYVPIRAEAVAKVKALIPNTIPGVAFLQSPMLVMNHMDELKALLAAQREEVTHFKAALAKP</sequence>
<accession>A0A7Y8D492</accession>